<reference evidence="1 2" key="1">
    <citation type="submission" date="2016-10" db="EMBL/GenBank/DDBJ databases">
        <title>Genome sequence of the basidiomycete white-rot fungus Trametes pubescens.</title>
        <authorList>
            <person name="Makela M.R."/>
            <person name="Granchi Z."/>
            <person name="Peng M."/>
            <person name="De Vries R.P."/>
            <person name="Grigoriev I."/>
            <person name="Riley R."/>
            <person name="Hilden K."/>
        </authorList>
    </citation>
    <scope>NUCLEOTIDE SEQUENCE [LARGE SCALE GENOMIC DNA]</scope>
    <source>
        <strain evidence="1 2">FBCC735</strain>
    </source>
</reference>
<dbReference type="AlphaFoldDB" id="A0A1M2VL95"/>
<keyword evidence="2" id="KW-1185">Reference proteome</keyword>
<accession>A0A1M2VL95</accession>
<protein>
    <submittedName>
        <fullName evidence="1">Uncharacterized protein</fullName>
    </submittedName>
</protein>
<comment type="caution">
    <text evidence="1">The sequence shown here is derived from an EMBL/GenBank/DDBJ whole genome shotgun (WGS) entry which is preliminary data.</text>
</comment>
<evidence type="ECO:0000313" key="1">
    <source>
        <dbReference type="EMBL" id="OJT08326.1"/>
    </source>
</evidence>
<evidence type="ECO:0000313" key="2">
    <source>
        <dbReference type="Proteomes" id="UP000184267"/>
    </source>
</evidence>
<sequence>MVAIHKAGVEHGGRDGSLYTAKDDKVYITGFSGGKEGGRNTRMQDGWRYMGMIASVGVDTIIKGGVDALVARANGEPDARPRAEELYDLVKANIGIVVATT</sequence>
<dbReference type="EMBL" id="MNAD01001062">
    <property type="protein sequence ID" value="OJT08326.1"/>
    <property type="molecule type" value="Genomic_DNA"/>
</dbReference>
<organism evidence="1 2">
    <name type="scientific">Trametes pubescens</name>
    <name type="common">White-rot fungus</name>
    <dbReference type="NCBI Taxonomy" id="154538"/>
    <lineage>
        <taxon>Eukaryota</taxon>
        <taxon>Fungi</taxon>
        <taxon>Dikarya</taxon>
        <taxon>Basidiomycota</taxon>
        <taxon>Agaricomycotina</taxon>
        <taxon>Agaricomycetes</taxon>
        <taxon>Polyporales</taxon>
        <taxon>Polyporaceae</taxon>
        <taxon>Trametes</taxon>
    </lineage>
</organism>
<gene>
    <name evidence="1" type="ORF">TRAPUB_778</name>
</gene>
<name>A0A1M2VL95_TRAPU</name>
<dbReference type="Proteomes" id="UP000184267">
    <property type="component" value="Unassembled WGS sequence"/>
</dbReference>
<proteinExistence type="predicted"/>